<dbReference type="InterPro" id="IPR006671">
    <property type="entry name" value="Cyclin_N"/>
</dbReference>
<dbReference type="SMART" id="SM00385">
    <property type="entry name" value="CYCLIN"/>
    <property type="match status" value="2"/>
</dbReference>
<dbReference type="InterPro" id="IPR013763">
    <property type="entry name" value="Cyclin-like_dom"/>
</dbReference>
<gene>
    <name evidence="7" type="ORF">g.10110</name>
</gene>
<dbReference type="CDD" id="cd20529">
    <property type="entry name" value="CYCLIN_CCNJ-like_rpt2"/>
    <property type="match status" value="1"/>
</dbReference>
<evidence type="ECO:0000256" key="1">
    <source>
        <dbReference type="ARBA" id="ARBA00022618"/>
    </source>
</evidence>
<dbReference type="GO" id="GO:0051726">
    <property type="term" value="P:regulation of cell cycle"/>
    <property type="evidence" value="ECO:0007669"/>
    <property type="project" value="UniProtKB-ARBA"/>
</dbReference>
<dbReference type="GO" id="GO:0051301">
    <property type="term" value="P:cell division"/>
    <property type="evidence" value="ECO:0007669"/>
    <property type="project" value="UniProtKB-KW"/>
</dbReference>
<dbReference type="Pfam" id="PF02984">
    <property type="entry name" value="Cyclin_C"/>
    <property type="match status" value="1"/>
</dbReference>
<reference evidence="7" key="1">
    <citation type="submission" date="2015-11" db="EMBL/GenBank/DDBJ databases">
        <title>De novo transcriptome assembly of four potential Pierce s Disease insect vectors from Arizona vineyards.</title>
        <authorList>
            <person name="Tassone E.E."/>
        </authorList>
    </citation>
    <scope>NUCLEOTIDE SEQUENCE</scope>
</reference>
<dbReference type="GO" id="GO:0044772">
    <property type="term" value="P:mitotic cell cycle phase transition"/>
    <property type="evidence" value="ECO:0007669"/>
    <property type="project" value="InterPro"/>
</dbReference>
<dbReference type="SMART" id="SM01332">
    <property type="entry name" value="Cyclin_C"/>
    <property type="match status" value="1"/>
</dbReference>
<evidence type="ECO:0000259" key="6">
    <source>
        <dbReference type="SMART" id="SM01332"/>
    </source>
</evidence>
<comment type="similarity">
    <text evidence="4">Belongs to the cyclin family.</text>
</comment>
<keyword evidence="3" id="KW-0131">Cell cycle</keyword>
<dbReference type="EMBL" id="GECZ01012141">
    <property type="protein sequence ID" value="JAS57628.1"/>
    <property type="molecule type" value="Transcribed_RNA"/>
</dbReference>
<dbReference type="PANTHER" id="PTHR10177">
    <property type="entry name" value="CYCLINS"/>
    <property type="match status" value="1"/>
</dbReference>
<name>A0A1B6G5B0_9HEMI</name>
<evidence type="ECO:0000313" key="7">
    <source>
        <dbReference type="EMBL" id="JAS57628.1"/>
    </source>
</evidence>
<keyword evidence="1" id="KW-0132">Cell division</keyword>
<dbReference type="FunFam" id="1.10.472.10:FF:000010">
    <property type="entry name" value="G1/S-specific cyclin Cln1"/>
    <property type="match status" value="1"/>
</dbReference>
<evidence type="ECO:0008006" key="8">
    <source>
        <dbReference type="Google" id="ProtNLM"/>
    </source>
</evidence>
<keyword evidence="2 4" id="KW-0195">Cyclin</keyword>
<feature type="domain" description="Cyclin-like" evidence="5">
    <location>
        <begin position="65"/>
        <end position="151"/>
    </location>
</feature>
<dbReference type="InterPro" id="IPR046965">
    <property type="entry name" value="Cyclin_A/B-like"/>
</dbReference>
<organism evidence="7">
    <name type="scientific">Cuerna arida</name>
    <dbReference type="NCBI Taxonomy" id="1464854"/>
    <lineage>
        <taxon>Eukaryota</taxon>
        <taxon>Metazoa</taxon>
        <taxon>Ecdysozoa</taxon>
        <taxon>Arthropoda</taxon>
        <taxon>Hexapoda</taxon>
        <taxon>Insecta</taxon>
        <taxon>Pterygota</taxon>
        <taxon>Neoptera</taxon>
        <taxon>Paraneoptera</taxon>
        <taxon>Hemiptera</taxon>
        <taxon>Auchenorrhyncha</taxon>
        <taxon>Membracoidea</taxon>
        <taxon>Cicadellidae</taxon>
        <taxon>Cicadellinae</taxon>
        <taxon>Proconiini</taxon>
        <taxon>Cuerna</taxon>
    </lineage>
</organism>
<feature type="domain" description="Cyclin-like" evidence="5">
    <location>
        <begin position="184"/>
        <end position="260"/>
    </location>
</feature>
<dbReference type="InterPro" id="IPR036915">
    <property type="entry name" value="Cyclin-like_sf"/>
</dbReference>
<sequence length="285" mass="32992">KVSYIFGKLPLVELSLQMTTSSRTASSKFANYAREIELHWKYKERQRKQFLFNSPQLQLRSHLVGWLKNISEKLKVSYRTIHLAVYILDTFMDNHSISKDRLGFVALVCLMLAAKFEELDSKIPKISELNKYDGYRYSSKDFISVEVMVLKFLDFGLTQPTIAHFAEYYTMVSILPHDLKSVKFSFHHLADIACNMVAELLDICLKEVKFLQHPPSKVAAACILVTRKRLRLSPAWTPVLAEVTGYKEDSLNFCTNLLMYKIQQENVRRKQWVNSPDHGYISDAP</sequence>
<dbReference type="GO" id="GO:0016538">
    <property type="term" value="F:cyclin-dependent protein serine/threonine kinase regulator activity"/>
    <property type="evidence" value="ECO:0007669"/>
    <property type="project" value="InterPro"/>
</dbReference>
<dbReference type="CDD" id="cd20528">
    <property type="entry name" value="CYCLIN_CCNJ-like_rpt1"/>
    <property type="match status" value="1"/>
</dbReference>
<evidence type="ECO:0000256" key="3">
    <source>
        <dbReference type="ARBA" id="ARBA00023306"/>
    </source>
</evidence>
<feature type="non-terminal residue" evidence="7">
    <location>
        <position position="1"/>
    </location>
</feature>
<dbReference type="Gene3D" id="1.10.472.10">
    <property type="entry name" value="Cyclin-like"/>
    <property type="match status" value="2"/>
</dbReference>
<proteinExistence type="inferred from homology"/>
<protein>
    <recommendedName>
        <fullName evidence="8">Cyclin N-terminal domain-containing protein</fullName>
    </recommendedName>
</protein>
<dbReference type="SUPFAM" id="SSF47954">
    <property type="entry name" value="Cyclin-like"/>
    <property type="match status" value="2"/>
</dbReference>
<dbReference type="InterPro" id="IPR004367">
    <property type="entry name" value="Cyclin_C-dom"/>
</dbReference>
<dbReference type="InterPro" id="IPR039361">
    <property type="entry name" value="Cyclin"/>
</dbReference>
<feature type="domain" description="Cyclin C-terminal" evidence="6">
    <location>
        <begin position="160"/>
        <end position="284"/>
    </location>
</feature>
<evidence type="ECO:0000256" key="2">
    <source>
        <dbReference type="ARBA" id="ARBA00023127"/>
    </source>
</evidence>
<dbReference type="AlphaFoldDB" id="A0A1B6G5B0"/>
<evidence type="ECO:0000256" key="4">
    <source>
        <dbReference type="RuleBase" id="RU000383"/>
    </source>
</evidence>
<accession>A0A1B6G5B0</accession>
<dbReference type="Pfam" id="PF00134">
    <property type="entry name" value="Cyclin_N"/>
    <property type="match status" value="1"/>
</dbReference>
<evidence type="ECO:0000259" key="5">
    <source>
        <dbReference type="SMART" id="SM00385"/>
    </source>
</evidence>
<dbReference type="PIRSF" id="PIRSF001771">
    <property type="entry name" value="Cyclin_A_B_D_E"/>
    <property type="match status" value="1"/>
</dbReference>